<name>A0AC61N0R4_9FIRM</name>
<gene>
    <name evidence="1" type="primary">ald</name>
    <name evidence="1" type="ORF">JFY71_03205</name>
</gene>
<evidence type="ECO:0000313" key="2">
    <source>
        <dbReference type="Proteomes" id="UP000595814"/>
    </source>
</evidence>
<keyword evidence="1" id="KW-0560">Oxidoreductase</keyword>
<organism evidence="1 2">
    <name type="scientific">Miniphocaeibacter halophilus</name>
    <dbReference type="NCBI Taxonomy" id="2931922"/>
    <lineage>
        <taxon>Bacteria</taxon>
        <taxon>Bacillati</taxon>
        <taxon>Bacillota</taxon>
        <taxon>Tissierellia</taxon>
        <taxon>Tissierellales</taxon>
        <taxon>Peptoniphilaceae</taxon>
        <taxon>Miniphocaeibacter</taxon>
    </lineage>
</organism>
<evidence type="ECO:0000313" key="1">
    <source>
        <dbReference type="EMBL" id="QQK08561.1"/>
    </source>
</evidence>
<accession>A0AC61N0R4</accession>
<protein>
    <submittedName>
        <fullName evidence="1">Alanine dehydrogenase</fullName>
        <ecNumber evidence="1">1.4.1.1</ecNumber>
    </submittedName>
</protein>
<dbReference type="EC" id="1.4.1.1" evidence="1"/>
<dbReference type="Proteomes" id="UP000595814">
    <property type="component" value="Chromosome"/>
</dbReference>
<keyword evidence="2" id="KW-1185">Reference proteome</keyword>
<proteinExistence type="predicted"/>
<reference evidence="1 2" key="1">
    <citation type="journal article" date="2022" name="Int. J. Syst. Evol. Microbiol.">
        <title>Miniphocaeibacter halophilus sp. nov., an ammonium-tolerant acetate-producing bacterium isolated from a biogas system.</title>
        <authorList>
            <person name="Schnurer A."/>
            <person name="Singh A."/>
            <person name="Bi S."/>
            <person name="Qiao W."/>
            <person name="Westerholm M."/>
        </authorList>
    </citation>
    <scope>NUCLEOTIDE SEQUENCE [LARGE SCALE GENOMIC DNA]</scope>
    <source>
        <strain evidence="1 2">AMB_01</strain>
    </source>
</reference>
<dbReference type="EMBL" id="CP066744">
    <property type="protein sequence ID" value="QQK08561.1"/>
    <property type="molecule type" value="Genomic_DNA"/>
</dbReference>
<sequence>MLIGVLKEIKNNEDRVALTPAGAMALVNAGHEVLIEKDAGLESGFPNKEYEEVGAKIIDNPEIVWNTEMVIKVKEPTEEEYKFLREGLILFSYFHLAPNSELTDVFLDKKITTVAYETVQLPNGSLPLLTPMSEVAGRMATQIGTQYLQKTNKGSGILLAGVPGVERGKVTIIGGGVSGLNAAKVAIGLGARVTILDIKTSRLAELENIFGNGIQTLISNPYTIKKSVAEADLVIGAVLVPGKRAPILVTEEMVKSMRPGSVIVDIAIDQGGIFETTDRVGTHDNPTYIKHGIIHYAITNMPGAVPRTSTYALTNSTLPYALEIANKGILKAASENSAIYKGVNTINGKLTIKQVADDQQKIYTPLSSLL</sequence>